<accession>A0AAD7LMB5</accession>
<dbReference type="GO" id="GO:0045893">
    <property type="term" value="P:positive regulation of DNA-templated transcription"/>
    <property type="evidence" value="ECO:0007669"/>
    <property type="project" value="UniProtKB-ARBA"/>
</dbReference>
<dbReference type="KEGG" id="qsa:O6P43_021180"/>
<gene>
    <name evidence="11" type="ORF">O6P43_021180</name>
</gene>
<organism evidence="11 12">
    <name type="scientific">Quillaja saponaria</name>
    <name type="common">Soap bark tree</name>
    <dbReference type="NCBI Taxonomy" id="32244"/>
    <lineage>
        <taxon>Eukaryota</taxon>
        <taxon>Viridiplantae</taxon>
        <taxon>Streptophyta</taxon>
        <taxon>Embryophyta</taxon>
        <taxon>Tracheophyta</taxon>
        <taxon>Spermatophyta</taxon>
        <taxon>Magnoliopsida</taxon>
        <taxon>eudicotyledons</taxon>
        <taxon>Gunneridae</taxon>
        <taxon>Pentapetalae</taxon>
        <taxon>rosids</taxon>
        <taxon>fabids</taxon>
        <taxon>Fabales</taxon>
        <taxon>Quillajaceae</taxon>
        <taxon>Quillaja</taxon>
    </lineage>
</organism>
<dbReference type="Pfam" id="PF00249">
    <property type="entry name" value="Myb_DNA-binding"/>
    <property type="match status" value="2"/>
</dbReference>
<dbReference type="GO" id="GO:0040008">
    <property type="term" value="P:regulation of growth"/>
    <property type="evidence" value="ECO:0007669"/>
    <property type="project" value="UniProtKB-ARBA"/>
</dbReference>
<evidence type="ECO:0000256" key="7">
    <source>
        <dbReference type="ARBA" id="ARBA00023242"/>
    </source>
</evidence>
<dbReference type="FunFam" id="1.10.10.60:FF:000001">
    <property type="entry name" value="MYB-related transcription factor"/>
    <property type="match status" value="1"/>
</dbReference>
<dbReference type="SUPFAM" id="SSF46689">
    <property type="entry name" value="Homeodomain-like"/>
    <property type="match status" value="1"/>
</dbReference>
<dbReference type="GO" id="GO:0009653">
    <property type="term" value="P:anatomical structure morphogenesis"/>
    <property type="evidence" value="ECO:0007669"/>
    <property type="project" value="UniProtKB-ARBA"/>
</dbReference>
<evidence type="ECO:0000259" key="10">
    <source>
        <dbReference type="PROSITE" id="PS51294"/>
    </source>
</evidence>
<dbReference type="SMART" id="SM00717">
    <property type="entry name" value="SANT"/>
    <property type="match status" value="2"/>
</dbReference>
<evidence type="ECO:0000256" key="3">
    <source>
        <dbReference type="ARBA" id="ARBA00023015"/>
    </source>
</evidence>
<evidence type="ECO:0000256" key="8">
    <source>
        <dbReference type="SAM" id="MobiDB-lite"/>
    </source>
</evidence>
<dbReference type="Gene3D" id="1.10.10.60">
    <property type="entry name" value="Homeodomain-like"/>
    <property type="match status" value="2"/>
</dbReference>
<dbReference type="GO" id="GO:0005634">
    <property type="term" value="C:nucleus"/>
    <property type="evidence" value="ECO:0007669"/>
    <property type="project" value="UniProtKB-SubCell"/>
</dbReference>
<evidence type="ECO:0000313" key="12">
    <source>
        <dbReference type="Proteomes" id="UP001163823"/>
    </source>
</evidence>
<keyword evidence="3" id="KW-0805">Transcription regulation</keyword>
<evidence type="ECO:0000256" key="5">
    <source>
        <dbReference type="ARBA" id="ARBA00023159"/>
    </source>
</evidence>
<keyword evidence="2" id="KW-0677">Repeat</keyword>
<dbReference type="FunFam" id="1.10.10.60:FF:000119">
    <property type="entry name" value="Transcription factor GAMYB"/>
    <property type="match status" value="1"/>
</dbReference>
<dbReference type="InterPro" id="IPR001005">
    <property type="entry name" value="SANT/Myb"/>
</dbReference>
<feature type="domain" description="Myb-like" evidence="9">
    <location>
        <begin position="97"/>
        <end position="147"/>
    </location>
</feature>
<dbReference type="Proteomes" id="UP001163823">
    <property type="component" value="Chromosome 8"/>
</dbReference>
<protein>
    <submittedName>
        <fullName evidence="11">MYB transcription factor</fullName>
    </submittedName>
</protein>
<feature type="domain" description="HTH myb-type" evidence="10">
    <location>
        <begin position="97"/>
        <end position="151"/>
    </location>
</feature>
<comment type="caution">
    <text evidence="11">The sequence shown here is derived from an EMBL/GenBank/DDBJ whole genome shotgun (WGS) entry which is preliminary data.</text>
</comment>
<dbReference type="PANTHER" id="PTHR47995">
    <property type="entry name" value="TRANSCRIPTION FACTOR MYB33-RELATED"/>
    <property type="match status" value="1"/>
</dbReference>
<reference evidence="11" key="1">
    <citation type="journal article" date="2023" name="Science">
        <title>Elucidation of the pathway for biosynthesis of saponin adjuvants from the soapbark tree.</title>
        <authorList>
            <person name="Reed J."/>
            <person name="Orme A."/>
            <person name="El-Demerdash A."/>
            <person name="Owen C."/>
            <person name="Martin L.B.B."/>
            <person name="Misra R.C."/>
            <person name="Kikuchi S."/>
            <person name="Rejzek M."/>
            <person name="Martin A.C."/>
            <person name="Harkess A."/>
            <person name="Leebens-Mack J."/>
            <person name="Louveau T."/>
            <person name="Stephenson M.J."/>
            <person name="Osbourn A."/>
        </authorList>
    </citation>
    <scope>NUCLEOTIDE SEQUENCE</scope>
    <source>
        <strain evidence="11">S10</strain>
    </source>
</reference>
<sequence>MMPNNDNALNEGGFSGIFDVGDEEEGIGGGGGGGDGDGGVGLNVMNLKKGPWTAEEDAILIDYVTKHGEGNWNSVQKNSGLARCGKSCRLRWANHLRPNLKKGAFSHEEEQLIVELHAKYGNKWARMAALLPGRTDNEIKNYWNTRVKRRQRQGLPLYSNAPEESQPTTPVAATTPTTPTFQFSNQNHHPLSPTPRPHSPLCSPHQPNSPYSPLLDPISFSSSSSTSNSNPFTFHRPTPILRGPVRFKRYRSRYSLPLSPTLSSSTPPIVSHPLTTHLPNLDSYRLPMTYNHSSPDLFGTQIESDRLVSPNLVYSTKIELPSNQLFQTPNSELNIESKVNEATTQTNSGLLEDLLLEAQALASDRNSKKRNYSCLKEECDFLDPYNGLEDLGSINWSSTSGLKPKEEAADLTNSINEDWSKVLTVFPSNMVVPDWPSDTRELSNGQSSGLTTDGNLGVDTKPLAPLFPASTTTNHGETPGSCSWDTLPKIC</sequence>
<feature type="region of interest" description="Disordered" evidence="8">
    <location>
        <begin position="436"/>
        <end position="457"/>
    </location>
</feature>
<evidence type="ECO:0000256" key="1">
    <source>
        <dbReference type="ARBA" id="ARBA00004123"/>
    </source>
</evidence>
<dbReference type="PANTHER" id="PTHR47995:SF18">
    <property type="entry name" value="TRANSCRIPTION FACTOR MYB65"/>
    <property type="match status" value="1"/>
</dbReference>
<name>A0AAD7LMB5_QUISA</name>
<evidence type="ECO:0000256" key="4">
    <source>
        <dbReference type="ARBA" id="ARBA00023125"/>
    </source>
</evidence>
<proteinExistence type="predicted"/>
<dbReference type="PROSITE" id="PS51294">
    <property type="entry name" value="HTH_MYB"/>
    <property type="match status" value="2"/>
</dbReference>
<dbReference type="InterPro" id="IPR009057">
    <property type="entry name" value="Homeodomain-like_sf"/>
</dbReference>
<feature type="compositionally biased region" description="Low complexity" evidence="8">
    <location>
        <begin position="219"/>
        <end position="234"/>
    </location>
</feature>
<dbReference type="GO" id="GO:0048235">
    <property type="term" value="P:pollen sperm cell differentiation"/>
    <property type="evidence" value="ECO:0007669"/>
    <property type="project" value="UniProtKB-ARBA"/>
</dbReference>
<evidence type="ECO:0000256" key="6">
    <source>
        <dbReference type="ARBA" id="ARBA00023163"/>
    </source>
</evidence>
<feature type="region of interest" description="Disordered" evidence="8">
    <location>
        <begin position="153"/>
        <end position="238"/>
    </location>
</feature>
<comment type="subcellular location">
    <subcellularLocation>
        <location evidence="1">Nucleus</location>
    </subcellularLocation>
</comment>
<feature type="compositionally biased region" description="Low complexity" evidence="8">
    <location>
        <begin position="167"/>
        <end position="180"/>
    </location>
</feature>
<evidence type="ECO:0000259" key="9">
    <source>
        <dbReference type="PROSITE" id="PS50090"/>
    </source>
</evidence>
<dbReference type="CDD" id="cd00167">
    <property type="entry name" value="SANT"/>
    <property type="match status" value="2"/>
</dbReference>
<dbReference type="EMBL" id="JARAOO010000008">
    <property type="protein sequence ID" value="KAJ7960784.1"/>
    <property type="molecule type" value="Genomic_DNA"/>
</dbReference>
<keyword evidence="4" id="KW-0238">DNA-binding</keyword>
<keyword evidence="6" id="KW-0804">Transcription</keyword>
<evidence type="ECO:0000313" key="11">
    <source>
        <dbReference type="EMBL" id="KAJ7960784.1"/>
    </source>
</evidence>
<feature type="domain" description="Myb-like" evidence="9">
    <location>
        <begin position="44"/>
        <end position="96"/>
    </location>
</feature>
<keyword evidence="12" id="KW-1185">Reference proteome</keyword>
<dbReference type="PROSITE" id="PS50090">
    <property type="entry name" value="MYB_LIKE"/>
    <property type="match status" value="2"/>
</dbReference>
<dbReference type="AlphaFoldDB" id="A0AAD7LMB5"/>
<dbReference type="GO" id="GO:0003677">
    <property type="term" value="F:DNA binding"/>
    <property type="evidence" value="ECO:0007669"/>
    <property type="project" value="UniProtKB-KW"/>
</dbReference>
<dbReference type="InterPro" id="IPR017930">
    <property type="entry name" value="Myb_dom"/>
</dbReference>
<keyword evidence="5" id="KW-0010">Activator</keyword>
<keyword evidence="7" id="KW-0539">Nucleus</keyword>
<feature type="compositionally biased region" description="Polar residues" evidence="8">
    <location>
        <begin position="442"/>
        <end position="454"/>
    </location>
</feature>
<evidence type="ECO:0000256" key="2">
    <source>
        <dbReference type="ARBA" id="ARBA00022737"/>
    </source>
</evidence>
<feature type="domain" description="HTH myb-type" evidence="10">
    <location>
        <begin position="46"/>
        <end position="96"/>
    </location>
</feature>